<accession>A0ABN9UIJ0</accession>
<evidence type="ECO:0000313" key="3">
    <source>
        <dbReference type="Proteomes" id="UP001189429"/>
    </source>
</evidence>
<feature type="non-terminal residue" evidence="2">
    <location>
        <position position="294"/>
    </location>
</feature>
<dbReference type="Proteomes" id="UP001189429">
    <property type="component" value="Unassembled WGS sequence"/>
</dbReference>
<protein>
    <submittedName>
        <fullName evidence="2">Uncharacterized protein</fullName>
    </submittedName>
</protein>
<reference evidence="2" key="1">
    <citation type="submission" date="2023-10" db="EMBL/GenBank/DDBJ databases">
        <authorList>
            <person name="Chen Y."/>
            <person name="Shah S."/>
            <person name="Dougan E. K."/>
            <person name="Thang M."/>
            <person name="Chan C."/>
        </authorList>
    </citation>
    <scope>NUCLEOTIDE SEQUENCE [LARGE SCALE GENOMIC DNA]</scope>
</reference>
<dbReference type="PROSITE" id="PS50096">
    <property type="entry name" value="IQ"/>
    <property type="match status" value="1"/>
</dbReference>
<sequence length="294" mass="31918">MATRMLPPRGGITTQPSAPYASTHTQLDHWKRMQKEHAAARDAATALCDTREPAVSADKALIRAHANSRGFKARQAERRILEENLKHQKAIHSINAKPSQVSQLQGRGSLAWSKGALSETMTRHRMMKVHDVQEDNRKMVGRILRSRPVLDSIDQEVAFRRHRQDMLRLRKVSSAPVLAELPERPSAPPPPRPRPAALARRLPEAAASAPAWRPAARPASPELADGAAVPGAEAELAAPLAPGRQVSEGAGPCSRPRTVRRATRASPSRPSRTSPPTPRPPTTAGRPPPSGAPR</sequence>
<proteinExistence type="predicted"/>
<feature type="compositionally biased region" description="Pro residues" evidence="1">
    <location>
        <begin position="185"/>
        <end position="194"/>
    </location>
</feature>
<name>A0ABN9UIJ0_9DINO</name>
<gene>
    <name evidence="2" type="ORF">PCOR1329_LOCUS48399</name>
</gene>
<keyword evidence="3" id="KW-1185">Reference proteome</keyword>
<evidence type="ECO:0000313" key="2">
    <source>
        <dbReference type="EMBL" id="CAK0858820.1"/>
    </source>
</evidence>
<feature type="region of interest" description="Disordered" evidence="1">
    <location>
        <begin position="179"/>
        <end position="294"/>
    </location>
</feature>
<evidence type="ECO:0000256" key="1">
    <source>
        <dbReference type="SAM" id="MobiDB-lite"/>
    </source>
</evidence>
<dbReference type="EMBL" id="CAUYUJ010015842">
    <property type="protein sequence ID" value="CAK0858820.1"/>
    <property type="molecule type" value="Genomic_DNA"/>
</dbReference>
<organism evidence="2 3">
    <name type="scientific">Prorocentrum cordatum</name>
    <dbReference type="NCBI Taxonomy" id="2364126"/>
    <lineage>
        <taxon>Eukaryota</taxon>
        <taxon>Sar</taxon>
        <taxon>Alveolata</taxon>
        <taxon>Dinophyceae</taxon>
        <taxon>Prorocentrales</taxon>
        <taxon>Prorocentraceae</taxon>
        <taxon>Prorocentrum</taxon>
    </lineage>
</organism>
<feature type="compositionally biased region" description="Pro residues" evidence="1">
    <location>
        <begin position="273"/>
        <end position="294"/>
    </location>
</feature>
<feature type="compositionally biased region" description="Low complexity" evidence="1">
    <location>
        <begin position="195"/>
        <end position="243"/>
    </location>
</feature>
<comment type="caution">
    <text evidence="2">The sequence shown here is derived from an EMBL/GenBank/DDBJ whole genome shotgun (WGS) entry which is preliminary data.</text>
</comment>
<feature type="region of interest" description="Disordered" evidence="1">
    <location>
        <begin position="1"/>
        <end position="20"/>
    </location>
</feature>